<evidence type="ECO:0000256" key="5">
    <source>
        <dbReference type="ARBA" id="ARBA00012044"/>
    </source>
</evidence>
<feature type="transmembrane region" description="Helical" evidence="23">
    <location>
        <begin position="66"/>
        <end position="87"/>
    </location>
</feature>
<dbReference type="SUPFAM" id="SSF56645">
    <property type="entry name" value="Acyl-CoA dehydrogenase NM domain-like"/>
    <property type="match status" value="1"/>
</dbReference>
<dbReference type="Gene3D" id="2.40.110.10">
    <property type="entry name" value="Butyryl-CoA Dehydrogenase, subunit A, domain 2"/>
    <property type="match status" value="1"/>
</dbReference>
<dbReference type="PANTHER" id="PTHR43884:SF12">
    <property type="entry name" value="ISOVALERYL-COA DEHYDROGENASE, MITOCHONDRIAL-RELATED"/>
    <property type="match status" value="1"/>
</dbReference>
<dbReference type="EMBL" id="CACVKT020001887">
    <property type="protein sequence ID" value="CAC5373160.1"/>
    <property type="molecule type" value="Genomic_DNA"/>
</dbReference>
<feature type="binding site" evidence="21">
    <location>
        <begin position="540"/>
        <end position="542"/>
    </location>
    <ligand>
        <name>FAD</name>
        <dbReference type="ChEBI" id="CHEBI:57692"/>
    </ligand>
</feature>
<evidence type="ECO:0000259" key="26">
    <source>
        <dbReference type="Pfam" id="PF02771"/>
    </source>
</evidence>
<dbReference type="EC" id="1.3.8.4" evidence="5"/>
<feature type="binding site" evidence="21">
    <location>
        <position position="443"/>
    </location>
    <ligand>
        <name>FAD</name>
        <dbReference type="ChEBI" id="CHEBI:57692"/>
    </ligand>
</feature>
<reference evidence="27 28" key="1">
    <citation type="submission" date="2020-06" db="EMBL/GenBank/DDBJ databases">
        <authorList>
            <person name="Li R."/>
            <person name="Bekaert M."/>
        </authorList>
    </citation>
    <scope>NUCLEOTIDE SEQUENCE [LARGE SCALE GENOMIC DNA]</scope>
    <source>
        <strain evidence="28">wild</strain>
    </source>
</reference>
<feature type="binding site" evidence="21">
    <location>
        <begin position="511"/>
        <end position="515"/>
    </location>
    <ligand>
        <name>FAD</name>
        <dbReference type="ChEBI" id="CHEBI:57692"/>
    </ligand>
</feature>
<evidence type="ECO:0000313" key="27">
    <source>
        <dbReference type="EMBL" id="CAC5373160.1"/>
    </source>
</evidence>
<dbReference type="PROSITE" id="PS00073">
    <property type="entry name" value="ACYL_COA_DH_2"/>
    <property type="match status" value="1"/>
</dbReference>
<keyword evidence="8 22" id="KW-0285">Flavoprotein</keyword>
<dbReference type="GO" id="GO:0006552">
    <property type="term" value="P:L-leucine catabolic process"/>
    <property type="evidence" value="ECO:0007669"/>
    <property type="project" value="UniProtKB-UniPathway"/>
</dbReference>
<evidence type="ECO:0000256" key="17">
    <source>
        <dbReference type="ARBA" id="ARBA00048375"/>
    </source>
</evidence>
<comment type="catalytic activity">
    <reaction evidence="15">
        <text>butanoyl-CoA + oxidized [electron-transfer flavoprotein] + H(+) = (2E)-butenoyl-CoA + reduced [electron-transfer flavoprotein]</text>
        <dbReference type="Rhea" id="RHEA:24004"/>
        <dbReference type="Rhea" id="RHEA-COMP:10685"/>
        <dbReference type="Rhea" id="RHEA-COMP:10686"/>
        <dbReference type="ChEBI" id="CHEBI:15378"/>
        <dbReference type="ChEBI" id="CHEBI:57332"/>
        <dbReference type="ChEBI" id="CHEBI:57371"/>
        <dbReference type="ChEBI" id="CHEBI:57692"/>
        <dbReference type="ChEBI" id="CHEBI:58307"/>
        <dbReference type="EC" id="1.3.8.1"/>
    </reaction>
</comment>
<dbReference type="Proteomes" id="UP000507470">
    <property type="component" value="Unassembled WGS sequence"/>
</dbReference>
<evidence type="ECO:0000256" key="23">
    <source>
        <dbReference type="SAM" id="Phobius"/>
    </source>
</evidence>
<keyword evidence="9 21" id="KW-0274">FAD</keyword>
<evidence type="ECO:0000259" key="24">
    <source>
        <dbReference type="Pfam" id="PF00441"/>
    </source>
</evidence>
<keyword evidence="11 22" id="KW-0560">Oxidoreductase</keyword>
<dbReference type="SUPFAM" id="SSF47203">
    <property type="entry name" value="Acyl-CoA dehydrogenase C-terminal domain-like"/>
    <property type="match status" value="1"/>
</dbReference>
<evidence type="ECO:0000256" key="13">
    <source>
        <dbReference type="ARBA" id="ARBA00031895"/>
    </source>
</evidence>
<dbReference type="GO" id="GO:0008470">
    <property type="term" value="F:3-methylbutanoyl-CoA dehydrogenase activity"/>
    <property type="evidence" value="ECO:0007669"/>
    <property type="project" value="UniProtKB-EC"/>
</dbReference>
<dbReference type="InterPro" id="IPR009100">
    <property type="entry name" value="AcylCoA_DH/oxidase_NM_dom_sf"/>
</dbReference>
<gene>
    <name evidence="27" type="ORF">MCOR_11006</name>
</gene>
<keyword evidence="23" id="KW-0472">Membrane</keyword>
<keyword evidence="12" id="KW-0496">Mitochondrion</keyword>
<dbReference type="InterPro" id="IPR009075">
    <property type="entry name" value="AcylCo_DH/oxidase_C"/>
</dbReference>
<comment type="similarity">
    <text evidence="4 22">Belongs to the acyl-CoA dehydrogenase family.</text>
</comment>
<evidence type="ECO:0000256" key="8">
    <source>
        <dbReference type="ARBA" id="ARBA00022630"/>
    </source>
</evidence>
<dbReference type="UniPathway" id="UPA00363">
    <property type="reaction ID" value="UER00860"/>
</dbReference>
<evidence type="ECO:0000256" key="14">
    <source>
        <dbReference type="ARBA" id="ARBA00045583"/>
    </source>
</evidence>
<dbReference type="InterPro" id="IPR006089">
    <property type="entry name" value="Acyl-CoA_DH_CS"/>
</dbReference>
<comment type="cofactor">
    <cofactor evidence="1 21 22">
        <name>FAD</name>
        <dbReference type="ChEBI" id="CHEBI:57692"/>
    </cofactor>
</comment>
<feature type="transmembrane region" description="Helical" evidence="23">
    <location>
        <begin position="36"/>
        <end position="54"/>
    </location>
</feature>
<evidence type="ECO:0000256" key="22">
    <source>
        <dbReference type="RuleBase" id="RU362125"/>
    </source>
</evidence>
<dbReference type="FunFam" id="2.40.110.10:FF:000004">
    <property type="entry name" value="Isovaleryl-CoA dehydrogenase, mitochondrial"/>
    <property type="match status" value="1"/>
</dbReference>
<dbReference type="CDD" id="cd01156">
    <property type="entry name" value="IVD"/>
    <property type="match status" value="1"/>
</dbReference>
<evidence type="ECO:0000256" key="16">
    <source>
        <dbReference type="ARBA" id="ARBA00048345"/>
    </source>
</evidence>
<feature type="binding site" evidence="21">
    <location>
        <begin position="307"/>
        <end position="309"/>
    </location>
    <ligand>
        <name>FAD</name>
        <dbReference type="ChEBI" id="CHEBI:57692"/>
    </ligand>
</feature>
<feature type="binding site" evidence="20">
    <location>
        <position position="283"/>
    </location>
    <ligand>
        <name>substrate</name>
    </ligand>
</feature>
<dbReference type="GO" id="GO:0050660">
    <property type="term" value="F:flavin adenine dinucleotide binding"/>
    <property type="evidence" value="ECO:0007669"/>
    <property type="project" value="InterPro"/>
</dbReference>
<feature type="domain" description="Acyl-CoA oxidase/dehydrogenase middle" evidence="25">
    <location>
        <begin position="273"/>
        <end position="370"/>
    </location>
</feature>
<dbReference type="OrthoDB" id="9988775at2759"/>
<dbReference type="FunFam" id="1.20.140.10:FF:000003">
    <property type="entry name" value="isovaleryl-CoA dehydrogenase, mitochondrial"/>
    <property type="match status" value="1"/>
</dbReference>
<dbReference type="InterPro" id="IPR006091">
    <property type="entry name" value="Acyl-CoA_Oxase/DH_mid-dom"/>
</dbReference>
<evidence type="ECO:0000256" key="12">
    <source>
        <dbReference type="ARBA" id="ARBA00023128"/>
    </source>
</evidence>
<dbReference type="InterPro" id="IPR037069">
    <property type="entry name" value="AcylCoA_DH/ox_N_sf"/>
</dbReference>
<feature type="binding site" evidence="21">
    <location>
        <position position="454"/>
    </location>
    <ligand>
        <name>FAD</name>
        <dbReference type="ChEBI" id="CHEBI:57692"/>
    </ligand>
</feature>
<dbReference type="FunFam" id="1.10.540.10:FF:000007">
    <property type="entry name" value="Isovaleryl-CoA dehydrogenase, mitochondrial"/>
    <property type="match status" value="1"/>
</dbReference>
<dbReference type="InterPro" id="IPR046373">
    <property type="entry name" value="Acyl-CoA_Oxase/DH_mid-dom_sf"/>
</dbReference>
<feature type="domain" description="Acyl-CoA dehydrogenase/oxidase C-terminal" evidence="24">
    <location>
        <begin position="406"/>
        <end position="552"/>
    </location>
</feature>
<evidence type="ECO:0000256" key="18">
    <source>
        <dbReference type="ARBA" id="ARBA00052875"/>
    </source>
</evidence>
<evidence type="ECO:0000256" key="7">
    <source>
        <dbReference type="ARBA" id="ARBA00018258"/>
    </source>
</evidence>
<dbReference type="Pfam" id="PF00441">
    <property type="entry name" value="Acyl-CoA_dh_1"/>
    <property type="match status" value="1"/>
</dbReference>
<dbReference type="PANTHER" id="PTHR43884">
    <property type="entry name" value="ACYL-COA DEHYDROGENASE"/>
    <property type="match status" value="1"/>
</dbReference>
<dbReference type="Pfam" id="PF02771">
    <property type="entry name" value="Acyl-CoA_dh_N"/>
    <property type="match status" value="1"/>
</dbReference>
<dbReference type="InterPro" id="IPR013786">
    <property type="entry name" value="AcylCoA_DH/ox_N"/>
</dbReference>
<feature type="active site" description="Proton acceptor" evidence="19">
    <location>
        <position position="417"/>
    </location>
</feature>
<name>A0A6J8ASQ3_MYTCO</name>
<keyword evidence="10" id="KW-0809">Transit peptide</keyword>
<keyword evidence="23" id="KW-0812">Transmembrane</keyword>
<evidence type="ECO:0000256" key="9">
    <source>
        <dbReference type="ARBA" id="ARBA00022827"/>
    </source>
</evidence>
<comment type="pathway">
    <text evidence="3">Amino-acid degradation; L-leucine degradation; (S)-3-hydroxy-3-methylglutaryl-CoA from 3-isovaleryl-CoA: step 1/3.</text>
</comment>
<evidence type="ECO:0000313" key="28">
    <source>
        <dbReference type="Proteomes" id="UP000507470"/>
    </source>
</evidence>
<feature type="binding site" evidence="21">
    <location>
        <begin position="274"/>
        <end position="283"/>
    </location>
    <ligand>
        <name>FAD</name>
        <dbReference type="ChEBI" id="CHEBI:57692"/>
    </ligand>
</feature>
<organism evidence="27 28">
    <name type="scientific">Mytilus coruscus</name>
    <name type="common">Sea mussel</name>
    <dbReference type="NCBI Taxonomy" id="42192"/>
    <lineage>
        <taxon>Eukaryota</taxon>
        <taxon>Metazoa</taxon>
        <taxon>Spiralia</taxon>
        <taxon>Lophotrochozoa</taxon>
        <taxon>Mollusca</taxon>
        <taxon>Bivalvia</taxon>
        <taxon>Autobranchia</taxon>
        <taxon>Pteriomorphia</taxon>
        <taxon>Mytilida</taxon>
        <taxon>Mytiloidea</taxon>
        <taxon>Mytilidae</taxon>
        <taxon>Mytilinae</taxon>
        <taxon>Mytilus</taxon>
    </lineage>
</organism>
<dbReference type="GO" id="GO:0005739">
    <property type="term" value="C:mitochondrion"/>
    <property type="evidence" value="ECO:0007669"/>
    <property type="project" value="UniProtKB-SubCell"/>
</dbReference>
<evidence type="ECO:0000256" key="19">
    <source>
        <dbReference type="PIRSR" id="PIRSR634183-1"/>
    </source>
</evidence>
<dbReference type="AlphaFoldDB" id="A0A6J8ASQ3"/>
<dbReference type="PROSITE" id="PS00072">
    <property type="entry name" value="ACYL_COA_DH_1"/>
    <property type="match status" value="1"/>
</dbReference>
<accession>A0A6J8ASQ3</accession>
<evidence type="ECO:0000256" key="11">
    <source>
        <dbReference type="ARBA" id="ARBA00023002"/>
    </source>
</evidence>
<evidence type="ECO:0000259" key="25">
    <source>
        <dbReference type="Pfam" id="PF02770"/>
    </source>
</evidence>
<feature type="domain" description="Acyl-CoA dehydrogenase/oxidase N-terminal" evidence="26">
    <location>
        <begin position="155"/>
        <end position="269"/>
    </location>
</feature>
<evidence type="ECO:0000256" key="2">
    <source>
        <dbReference type="ARBA" id="ARBA00004173"/>
    </source>
</evidence>
<proteinExistence type="inferred from homology"/>
<evidence type="ECO:0000256" key="10">
    <source>
        <dbReference type="ARBA" id="ARBA00022946"/>
    </source>
</evidence>
<dbReference type="Gene3D" id="1.10.540.10">
    <property type="entry name" value="Acyl-CoA dehydrogenase/oxidase, N-terminal domain"/>
    <property type="match status" value="1"/>
</dbReference>
<comment type="catalytic activity">
    <reaction evidence="18">
        <text>3-methylbutanoyl-CoA + oxidized [electron-transfer flavoprotein] + H(+) = 3-methylbut-2-enoyl-CoA + reduced [electron-transfer flavoprotein]</text>
        <dbReference type="Rhea" id="RHEA:12276"/>
        <dbReference type="Rhea" id="RHEA-COMP:10685"/>
        <dbReference type="Rhea" id="RHEA-COMP:10686"/>
        <dbReference type="ChEBI" id="CHEBI:15378"/>
        <dbReference type="ChEBI" id="CHEBI:57344"/>
        <dbReference type="ChEBI" id="CHEBI:57345"/>
        <dbReference type="ChEBI" id="CHEBI:57692"/>
        <dbReference type="ChEBI" id="CHEBI:58307"/>
        <dbReference type="EC" id="1.3.8.4"/>
    </reaction>
</comment>
<feature type="transmembrane region" description="Helical" evidence="23">
    <location>
        <begin position="99"/>
        <end position="123"/>
    </location>
</feature>
<evidence type="ECO:0000256" key="21">
    <source>
        <dbReference type="PIRSR" id="PIRSR634183-3"/>
    </source>
</evidence>
<evidence type="ECO:0000256" key="15">
    <source>
        <dbReference type="ARBA" id="ARBA00047736"/>
    </source>
</evidence>
<dbReference type="Pfam" id="PF02770">
    <property type="entry name" value="Acyl-CoA_dh_M"/>
    <property type="match status" value="1"/>
</dbReference>
<evidence type="ECO:0000256" key="1">
    <source>
        <dbReference type="ARBA" id="ARBA00001974"/>
    </source>
</evidence>
<evidence type="ECO:0000256" key="4">
    <source>
        <dbReference type="ARBA" id="ARBA00009347"/>
    </source>
</evidence>
<comment type="catalytic activity">
    <reaction evidence="17">
        <text>hexanoyl-CoA + oxidized [electron-transfer flavoprotein] + H(+) = (2E)-hexenoyl-CoA + reduced [electron-transfer flavoprotein]</text>
        <dbReference type="Rhea" id="RHEA:43464"/>
        <dbReference type="Rhea" id="RHEA-COMP:10685"/>
        <dbReference type="Rhea" id="RHEA-COMP:10686"/>
        <dbReference type="ChEBI" id="CHEBI:15378"/>
        <dbReference type="ChEBI" id="CHEBI:57692"/>
        <dbReference type="ChEBI" id="CHEBI:58307"/>
        <dbReference type="ChEBI" id="CHEBI:62077"/>
        <dbReference type="ChEBI" id="CHEBI:62620"/>
    </reaction>
</comment>
<dbReference type="InterPro" id="IPR034183">
    <property type="entry name" value="IVD"/>
</dbReference>
<protein>
    <recommendedName>
        <fullName evidence="7">Isovaleryl-CoA dehydrogenase, mitochondrial</fullName>
        <ecNumber evidence="6">1.3.8.1</ecNumber>
        <ecNumber evidence="5">1.3.8.4</ecNumber>
    </recommendedName>
    <alternativeName>
        <fullName evidence="13">Butyryl-CoA dehydrogenase</fullName>
    </alternativeName>
</protein>
<dbReference type="EC" id="1.3.8.1" evidence="6"/>
<sequence length="557" mass="60988">MSDKAPILSKSAESAGNPQENALYYGNNLSPTSRRLQILFVALVVIMVGITIGLSMDQGFKHGANYFMLGISLIGFVVIEIILILFIRKGELPTEKTWFLYFVGGCVILESIFTDVLLYQGLLKRVLNTPKHKLNIKSTKCCSYYPVNDSLFGLTEEQIQLRQSVFQFCQKELAPKAQEIDHKNEFTEMRDFWKKCGEMGLLGITAPAQYGGSEMSYLDHCLVMEEMSRASAAIALSYGASSNLCINQIVRNGTEAQKDKYLPKLIKGECVGALAMSEAGSGSDVVSMKLKAEKKGDHYVLNGNKFWITNGPDADVLVVYAKTDITSDKPQHGITAFLIEKGMPGFSAGPKLDKLGMRGSNTCELIFEDCKVPEENIIGGLGKGVYVLMSGLDIERGLGSSGCVGGVYVLFSGLDIERLVLAAGPLGIMQACCDVAFNYAHVREQFGTKIGEFQMIQAKMADMYTTLNASRSYVYNVARALDRGERQPNDCAAVILYTAEAATKTALDAIQILGGNGYINDYPTGRYLRDAKLYEIGAGTSEVRRLIIGRAINAHYK</sequence>
<dbReference type="InterPro" id="IPR036250">
    <property type="entry name" value="AcylCo_DH-like_C"/>
</dbReference>
<evidence type="ECO:0000256" key="3">
    <source>
        <dbReference type="ARBA" id="ARBA00004898"/>
    </source>
</evidence>
<feature type="binding site" evidence="20">
    <location>
        <begin position="393"/>
        <end position="418"/>
    </location>
    <ligand>
        <name>substrate</name>
    </ligand>
</feature>
<evidence type="ECO:0000256" key="6">
    <source>
        <dbReference type="ARBA" id="ARBA00012046"/>
    </source>
</evidence>
<dbReference type="Gene3D" id="1.20.140.10">
    <property type="entry name" value="Butyryl-CoA Dehydrogenase, subunit A, domain 3"/>
    <property type="match status" value="1"/>
</dbReference>
<comment type="catalytic activity">
    <reaction evidence="16">
        <text>pentanoyl-CoA + oxidized [electron-transfer flavoprotein] + H(+) = (2E)-pentenoyl-CoA + reduced [electron-transfer flavoprotein]</text>
        <dbReference type="Rhea" id="RHEA:43456"/>
        <dbReference type="Rhea" id="RHEA-COMP:10685"/>
        <dbReference type="Rhea" id="RHEA-COMP:10686"/>
        <dbReference type="ChEBI" id="CHEBI:15378"/>
        <dbReference type="ChEBI" id="CHEBI:57389"/>
        <dbReference type="ChEBI" id="CHEBI:57692"/>
        <dbReference type="ChEBI" id="CHEBI:58307"/>
        <dbReference type="ChEBI" id="CHEBI:86160"/>
    </reaction>
</comment>
<comment type="function">
    <text evidence="14">Catalyzes the conversion of isovaleryl-CoA/3-methylbutanoyl-CoA to 3-methylbut-2-enoyl-CoA as an intermediate step in the leucine (Leu) catabolic pathway. To a lesser extent, is also able to catalyze the oxidation of other saturated short-chain acyl-CoA thioesters as pentanoyl-CoA, hexenoyl-CoA and butenoyl-CoA.</text>
</comment>
<keyword evidence="28" id="KW-1185">Reference proteome</keyword>
<keyword evidence="23" id="KW-1133">Transmembrane helix</keyword>
<comment type="subcellular location">
    <subcellularLocation>
        <location evidence="2">Mitochondrion</location>
    </subcellularLocation>
</comment>
<evidence type="ECO:0000256" key="20">
    <source>
        <dbReference type="PIRSR" id="PIRSR634183-2"/>
    </source>
</evidence>
<feature type="binding site" evidence="20">
    <location>
        <begin position="538"/>
        <end position="539"/>
    </location>
    <ligand>
        <name>substrate</name>
    </ligand>
</feature>
<feature type="binding site" evidence="20">
    <location>
        <position position="386"/>
    </location>
    <ligand>
        <name>substrate</name>
    </ligand>
</feature>